<dbReference type="AlphaFoldDB" id="A0A2K8YXJ6"/>
<protein>
    <submittedName>
        <fullName evidence="1">Membrane-binding protein</fullName>
    </submittedName>
</protein>
<sequence>MANQVLSRSRPGQLVALFLGLYSCQPANPATSVIPTIYVSTEQSGWQKREGRMWRNDTLFSGWQYQLSPARDTLFVGAFNQGQAEGFHRQWHANRQLKEIRHYQKGWQEGEQRGWFESGRQAFFYQFRNDQYEGIRKEWYRNGQPALYGHYHNGQESGAQQQLFANGVLKVNYVARNGRNYGFTGVKNCVNVWDSIAISH</sequence>
<dbReference type="Gene3D" id="2.20.110.10">
    <property type="entry name" value="Histone H3 K4-specific methyltransferase SET7/9 N-terminal domain"/>
    <property type="match status" value="2"/>
</dbReference>
<evidence type="ECO:0000313" key="1">
    <source>
        <dbReference type="EMBL" id="AUD02343.1"/>
    </source>
</evidence>
<dbReference type="OrthoDB" id="959177at2"/>
<dbReference type="EMBL" id="CP025096">
    <property type="protein sequence ID" value="AUD02343.1"/>
    <property type="molecule type" value="Genomic_DNA"/>
</dbReference>
<accession>A0A2K8YXJ6</accession>
<dbReference type="Proteomes" id="UP000232883">
    <property type="component" value="Chromosome"/>
</dbReference>
<dbReference type="RefSeq" id="WP_100988060.1">
    <property type="nucleotide sequence ID" value="NZ_CP025096.1"/>
</dbReference>
<dbReference type="SUPFAM" id="SSF82185">
    <property type="entry name" value="Histone H3 K4-specific methyltransferase SET7/9 N-terminal domain"/>
    <property type="match status" value="1"/>
</dbReference>
<evidence type="ECO:0000313" key="2">
    <source>
        <dbReference type="Proteomes" id="UP000232883"/>
    </source>
</evidence>
<gene>
    <name evidence="1" type="ORF">CWM47_11220</name>
</gene>
<proteinExistence type="predicted"/>
<reference evidence="1 2" key="1">
    <citation type="submission" date="2017-11" db="EMBL/GenBank/DDBJ databases">
        <title>Taxonomic description and genome sequences of Spirosoma HA7 sp. nov., isolated from pollen microhabitat of Corylus avellana.</title>
        <authorList>
            <person name="Ambika Manirajan B."/>
            <person name="Suarez C."/>
            <person name="Ratering S."/>
            <person name="Geissler-Plaum R."/>
            <person name="Cardinale M."/>
            <person name="Sylvia S."/>
        </authorList>
    </citation>
    <scope>NUCLEOTIDE SEQUENCE [LARGE SCALE GENOMIC DNA]</scope>
    <source>
        <strain evidence="1 2">HA7</strain>
    </source>
</reference>
<keyword evidence="2" id="KW-1185">Reference proteome</keyword>
<organism evidence="1 2">
    <name type="scientific">Spirosoma pollinicola</name>
    <dbReference type="NCBI Taxonomy" id="2057025"/>
    <lineage>
        <taxon>Bacteria</taxon>
        <taxon>Pseudomonadati</taxon>
        <taxon>Bacteroidota</taxon>
        <taxon>Cytophagia</taxon>
        <taxon>Cytophagales</taxon>
        <taxon>Cytophagaceae</taxon>
        <taxon>Spirosoma</taxon>
    </lineage>
</organism>
<dbReference type="KEGG" id="spir:CWM47_11220"/>
<name>A0A2K8YXJ6_9BACT</name>